<feature type="domain" description="TRAM" evidence="6">
    <location>
        <begin position="5"/>
        <end position="63"/>
    </location>
</feature>
<dbReference type="Proteomes" id="UP000184536">
    <property type="component" value="Unassembled WGS sequence"/>
</dbReference>
<dbReference type="EMBL" id="FQZV01000025">
    <property type="protein sequence ID" value="SHJ44743.1"/>
    <property type="molecule type" value="Genomic_DNA"/>
</dbReference>
<dbReference type="InterPro" id="IPR002792">
    <property type="entry name" value="TRAM_dom"/>
</dbReference>
<dbReference type="InterPro" id="IPR029063">
    <property type="entry name" value="SAM-dependent_MTases_sf"/>
</dbReference>
<keyword evidence="8" id="KW-1185">Reference proteome</keyword>
<evidence type="ECO:0000256" key="2">
    <source>
        <dbReference type="ARBA" id="ARBA00022679"/>
    </source>
</evidence>
<dbReference type="InterPro" id="IPR030390">
    <property type="entry name" value="MeTrfase_TrmA_AS"/>
</dbReference>
<evidence type="ECO:0000256" key="4">
    <source>
        <dbReference type="PROSITE-ProRule" id="PRU01024"/>
    </source>
</evidence>
<dbReference type="PROSITE" id="PS01230">
    <property type="entry name" value="TRMA_1"/>
    <property type="match status" value="1"/>
</dbReference>
<dbReference type="SUPFAM" id="SSF50249">
    <property type="entry name" value="Nucleic acid-binding proteins"/>
    <property type="match status" value="1"/>
</dbReference>
<dbReference type="PROSITE" id="PS01231">
    <property type="entry name" value="TRMA_2"/>
    <property type="match status" value="1"/>
</dbReference>
<feature type="active site" description="Nucleophile" evidence="4">
    <location>
        <position position="412"/>
    </location>
</feature>
<evidence type="ECO:0000259" key="6">
    <source>
        <dbReference type="PROSITE" id="PS50926"/>
    </source>
</evidence>
<keyword evidence="2 4" id="KW-0808">Transferase</keyword>
<dbReference type="FunFam" id="2.40.50.1070:FF:000003">
    <property type="entry name" value="23S rRNA (Uracil-5-)-methyltransferase RumA"/>
    <property type="match status" value="1"/>
</dbReference>
<dbReference type="NCBIfam" id="TIGR00479">
    <property type="entry name" value="rumA"/>
    <property type="match status" value="1"/>
</dbReference>
<accession>A0A1M6JDJ7</accession>
<reference evidence="8" key="1">
    <citation type="submission" date="2016-11" db="EMBL/GenBank/DDBJ databases">
        <authorList>
            <person name="Varghese N."/>
            <person name="Submissions S."/>
        </authorList>
    </citation>
    <scope>NUCLEOTIDE SEQUENCE [LARGE SCALE GENOMIC DNA]</scope>
    <source>
        <strain evidence="8">DSM 17957</strain>
    </source>
</reference>
<keyword evidence="3 4" id="KW-0949">S-adenosyl-L-methionine</keyword>
<gene>
    <name evidence="7" type="ORF">SAMN02745975_02119</name>
</gene>
<proteinExistence type="inferred from homology"/>
<dbReference type="GO" id="GO:0070041">
    <property type="term" value="F:rRNA (uridine-C5-)-methyltransferase activity"/>
    <property type="evidence" value="ECO:0007669"/>
    <property type="project" value="TreeGrafter"/>
</dbReference>
<feature type="binding site" evidence="4">
    <location>
        <position position="316"/>
    </location>
    <ligand>
        <name>S-adenosyl-L-methionine</name>
        <dbReference type="ChEBI" id="CHEBI:59789"/>
    </ligand>
</feature>
<evidence type="ECO:0000313" key="8">
    <source>
        <dbReference type="Proteomes" id="UP000184536"/>
    </source>
</evidence>
<dbReference type="InterPro" id="IPR012340">
    <property type="entry name" value="NA-bd_OB-fold"/>
</dbReference>
<dbReference type="AlphaFoldDB" id="A0A1M6JDJ7"/>
<dbReference type="InterPro" id="IPR030391">
    <property type="entry name" value="MeTrfase_TrmA_CS"/>
</dbReference>
<dbReference type="CDD" id="cd02440">
    <property type="entry name" value="AdoMet_MTases"/>
    <property type="match status" value="1"/>
</dbReference>
<evidence type="ECO:0000256" key="1">
    <source>
        <dbReference type="ARBA" id="ARBA00022603"/>
    </source>
</evidence>
<keyword evidence="1 4" id="KW-0489">Methyltransferase</keyword>
<dbReference type="Gene3D" id="3.40.50.150">
    <property type="entry name" value="Vaccinia Virus protein VP39"/>
    <property type="match status" value="1"/>
</dbReference>
<dbReference type="PANTHER" id="PTHR11061">
    <property type="entry name" value="RNA M5U METHYLTRANSFERASE"/>
    <property type="match status" value="1"/>
</dbReference>
<dbReference type="STRING" id="1121919.SAMN02745975_02119"/>
<dbReference type="InterPro" id="IPR010280">
    <property type="entry name" value="U5_MeTrfase_fam"/>
</dbReference>
<dbReference type="Pfam" id="PF01938">
    <property type="entry name" value="TRAM"/>
    <property type="match status" value="1"/>
</dbReference>
<dbReference type="PANTHER" id="PTHR11061:SF30">
    <property type="entry name" value="TRNA (URACIL(54)-C(5))-METHYLTRANSFERASE"/>
    <property type="match status" value="1"/>
</dbReference>
<evidence type="ECO:0000256" key="5">
    <source>
        <dbReference type="PROSITE-ProRule" id="PRU10015"/>
    </source>
</evidence>
<dbReference type="Gene3D" id="2.40.50.1070">
    <property type="match status" value="1"/>
</dbReference>
<feature type="active site" evidence="5">
    <location>
        <position position="412"/>
    </location>
</feature>
<dbReference type="SUPFAM" id="SSF53335">
    <property type="entry name" value="S-adenosyl-L-methionine-dependent methyltransferases"/>
    <property type="match status" value="1"/>
</dbReference>
<feature type="binding site" evidence="4">
    <location>
        <position position="337"/>
    </location>
    <ligand>
        <name>S-adenosyl-L-methionine</name>
        <dbReference type="ChEBI" id="CHEBI:59789"/>
    </ligand>
</feature>
<evidence type="ECO:0000256" key="3">
    <source>
        <dbReference type="ARBA" id="ARBA00022691"/>
    </source>
</evidence>
<dbReference type="PROSITE" id="PS51687">
    <property type="entry name" value="SAM_MT_RNA_M5U"/>
    <property type="match status" value="1"/>
</dbReference>
<dbReference type="PROSITE" id="PS50926">
    <property type="entry name" value="TRAM"/>
    <property type="match status" value="1"/>
</dbReference>
<dbReference type="Pfam" id="PF05958">
    <property type="entry name" value="tRNA_U5-meth_tr"/>
    <property type="match status" value="1"/>
</dbReference>
<evidence type="ECO:0000313" key="7">
    <source>
        <dbReference type="EMBL" id="SHJ44743.1"/>
    </source>
</evidence>
<feature type="binding site" evidence="4">
    <location>
        <position position="385"/>
    </location>
    <ligand>
        <name>S-adenosyl-L-methionine</name>
        <dbReference type="ChEBI" id="CHEBI:59789"/>
    </ligand>
</feature>
<dbReference type="FunFam" id="3.40.50.150:FF:000009">
    <property type="entry name" value="23S rRNA (Uracil(1939)-C(5))-methyltransferase RlmD"/>
    <property type="match status" value="1"/>
</dbReference>
<dbReference type="FunFam" id="2.40.50.140:FF:000097">
    <property type="entry name" value="23S rRNA (uracil(1939)-C(5))-methyltransferase RlmD"/>
    <property type="match status" value="1"/>
</dbReference>
<feature type="binding site" evidence="4">
    <location>
        <position position="287"/>
    </location>
    <ligand>
        <name>S-adenosyl-L-methionine</name>
        <dbReference type="ChEBI" id="CHEBI:59789"/>
    </ligand>
</feature>
<protein>
    <submittedName>
        <fullName evidence="7">23S rRNA m(5)U-1939 methyltransferase</fullName>
    </submittedName>
</protein>
<organism evidence="7 8">
    <name type="scientific">Geosporobacter subterraneus DSM 17957</name>
    <dbReference type="NCBI Taxonomy" id="1121919"/>
    <lineage>
        <taxon>Bacteria</taxon>
        <taxon>Bacillati</taxon>
        <taxon>Bacillota</taxon>
        <taxon>Clostridia</taxon>
        <taxon>Peptostreptococcales</taxon>
        <taxon>Thermotaleaceae</taxon>
        <taxon>Geosporobacter</taxon>
    </lineage>
</organism>
<comment type="similarity">
    <text evidence="4">Belongs to the class I-like SAM-binding methyltransferase superfamily. RNA M5U methyltransferase family.</text>
</comment>
<sequence length="462" mass="51421">MSIKLLKKNEKHLITIEDIGHNGEGIGRIEGMTVFVEGGVPGDLLKIKIIEVKKNYAKGELIKVVKPSEHRIQPVCPIAEICGGCQIQQIDYSAQLELKTNRVRANIERIGKLENVIIHNTIGMETPARYRNKAQFPIGRSGQQAVIGFYKKGSHEIIDTESCYIQHEINDQLISLMKAYIEKHQVSTYDEKTGQGLLRHVLTKVGFSTGEIMVILVTNGKELPGKDALIEDLTANIPGLKSVVQNINTKKGNTILGQECITLYGSDQIVDTLGKLKFNISPLSFFQVNPMQTEILYGKALEYAGLTGAERVFDVYCGIGTISLFLAKKAKHVYGIEVVEAAIEDAKENARINGIENVTFYAGEAEEVVPKLYKEGIEADVVVVDPPRKGCDEKVLDTIVRMNPERVVYVSCNPATLARDLRYLEDWGYHTVEVQPVDMFPHTPHTECVCLIVRNDKGFKDL</sequence>
<dbReference type="GO" id="GO:0070475">
    <property type="term" value="P:rRNA base methylation"/>
    <property type="evidence" value="ECO:0007669"/>
    <property type="project" value="TreeGrafter"/>
</dbReference>
<dbReference type="Gene3D" id="2.40.50.140">
    <property type="entry name" value="Nucleic acid-binding proteins"/>
    <property type="match status" value="1"/>
</dbReference>
<name>A0A1M6JDJ7_9FIRM</name>